<reference evidence="2 3" key="1">
    <citation type="submission" date="2023-02" db="EMBL/GenBank/DDBJ databases">
        <title>Bacterial whole genome sequence for Curvibacter sp. HBC28.</title>
        <authorList>
            <person name="Le V."/>
            <person name="Ko S.-R."/>
            <person name="Ahn C.-Y."/>
            <person name="Oh H.-M."/>
        </authorList>
    </citation>
    <scope>NUCLEOTIDE SEQUENCE [LARGE SCALE GENOMIC DNA]</scope>
    <source>
        <strain evidence="2 3">HBC28</strain>
    </source>
</reference>
<feature type="domain" description="LysR substrate-binding" evidence="1">
    <location>
        <begin position="27"/>
        <end position="111"/>
    </location>
</feature>
<name>A0ABT5M9W3_9BURK</name>
<gene>
    <name evidence="2" type="ORF">PSQ39_01090</name>
</gene>
<accession>A0ABT5M9W3</accession>
<dbReference type="Pfam" id="PF03466">
    <property type="entry name" value="LysR_substrate"/>
    <property type="match status" value="1"/>
</dbReference>
<dbReference type="InterPro" id="IPR005119">
    <property type="entry name" value="LysR_subst-bd"/>
</dbReference>
<dbReference type="SUPFAM" id="SSF53850">
    <property type="entry name" value="Periplasmic binding protein-like II"/>
    <property type="match status" value="1"/>
</dbReference>
<protein>
    <submittedName>
        <fullName evidence="2">LysR substrate-binding domain-containing protein</fullName>
    </submittedName>
</protein>
<evidence type="ECO:0000313" key="2">
    <source>
        <dbReference type="EMBL" id="MDD0813216.1"/>
    </source>
</evidence>
<dbReference type="Gene3D" id="3.40.190.10">
    <property type="entry name" value="Periplasmic binding protein-like II"/>
    <property type="match status" value="2"/>
</dbReference>
<evidence type="ECO:0000259" key="1">
    <source>
        <dbReference type="Pfam" id="PF03466"/>
    </source>
</evidence>
<keyword evidence="3" id="KW-1185">Reference proteome</keyword>
<comment type="caution">
    <text evidence="2">The sequence shown here is derived from an EMBL/GenBank/DDBJ whole genome shotgun (WGS) entry which is preliminary data.</text>
</comment>
<organism evidence="2 3">
    <name type="scientific">Curvibacter microcysteis</name>
    <dbReference type="NCBI Taxonomy" id="3026419"/>
    <lineage>
        <taxon>Bacteria</taxon>
        <taxon>Pseudomonadati</taxon>
        <taxon>Pseudomonadota</taxon>
        <taxon>Betaproteobacteria</taxon>
        <taxon>Burkholderiales</taxon>
        <taxon>Comamonadaceae</taxon>
        <taxon>Curvibacter</taxon>
    </lineage>
</organism>
<dbReference type="EMBL" id="JAQSIO010000001">
    <property type="protein sequence ID" value="MDD0813216.1"/>
    <property type="molecule type" value="Genomic_DNA"/>
</dbReference>
<evidence type="ECO:0000313" key="3">
    <source>
        <dbReference type="Proteomes" id="UP001528672"/>
    </source>
</evidence>
<dbReference type="Proteomes" id="UP001528672">
    <property type="component" value="Unassembled WGS sequence"/>
</dbReference>
<sequence>MRQPLISSALTAQKLRMAGLLPERGPEGAHVRLRLVSPNFYFLRDALLQGLGVGLMPDYMVQEAMNQGALEPLPLSPESLGFLTTAMFLLHLPTRYPSRPMTLLLDFLEERSKWQHNED</sequence>
<proteinExistence type="predicted"/>